<evidence type="ECO:0000256" key="7">
    <source>
        <dbReference type="SAM" id="Phobius"/>
    </source>
</evidence>
<feature type="transmembrane region" description="Helical" evidence="7">
    <location>
        <begin position="196"/>
        <end position="218"/>
    </location>
</feature>
<keyword evidence="4 7" id="KW-0472">Membrane</keyword>
<evidence type="ECO:0000259" key="8">
    <source>
        <dbReference type="Pfam" id="PF20684"/>
    </source>
</evidence>
<feature type="compositionally biased region" description="Basic and acidic residues" evidence="6">
    <location>
        <begin position="325"/>
        <end position="354"/>
    </location>
</feature>
<dbReference type="OrthoDB" id="10017208at2759"/>
<keyword evidence="10" id="KW-1185">Reference proteome</keyword>
<comment type="similarity">
    <text evidence="5">Belongs to the SAT4 family.</text>
</comment>
<evidence type="ECO:0000313" key="10">
    <source>
        <dbReference type="Proteomes" id="UP000256645"/>
    </source>
</evidence>
<feature type="transmembrane region" description="Helical" evidence="7">
    <location>
        <begin position="238"/>
        <end position="262"/>
    </location>
</feature>
<comment type="subcellular location">
    <subcellularLocation>
        <location evidence="1">Membrane</location>
        <topology evidence="1">Multi-pass membrane protein</topology>
    </subcellularLocation>
</comment>
<evidence type="ECO:0000256" key="1">
    <source>
        <dbReference type="ARBA" id="ARBA00004141"/>
    </source>
</evidence>
<dbReference type="Proteomes" id="UP000256645">
    <property type="component" value="Unassembled WGS sequence"/>
</dbReference>
<dbReference type="Pfam" id="PF20684">
    <property type="entry name" value="Fung_rhodopsin"/>
    <property type="match status" value="1"/>
</dbReference>
<feature type="transmembrane region" description="Helical" evidence="7">
    <location>
        <begin position="89"/>
        <end position="111"/>
    </location>
</feature>
<name>A0A3D8RMS8_9HELO</name>
<feature type="compositionally biased region" description="Basic and acidic residues" evidence="6">
    <location>
        <begin position="371"/>
        <end position="385"/>
    </location>
</feature>
<dbReference type="EMBL" id="PDLM01000006">
    <property type="protein sequence ID" value="RDW75402.1"/>
    <property type="molecule type" value="Genomic_DNA"/>
</dbReference>
<dbReference type="GO" id="GO:0016020">
    <property type="term" value="C:membrane"/>
    <property type="evidence" value="ECO:0007669"/>
    <property type="project" value="UniProtKB-SubCell"/>
</dbReference>
<comment type="caution">
    <text evidence="9">The sequence shown here is derived from an EMBL/GenBank/DDBJ whole genome shotgun (WGS) entry which is preliminary data.</text>
</comment>
<evidence type="ECO:0000256" key="5">
    <source>
        <dbReference type="ARBA" id="ARBA00038359"/>
    </source>
</evidence>
<reference evidence="9 10" key="1">
    <citation type="journal article" date="2018" name="IMA Fungus">
        <title>IMA Genome-F 9: Draft genome sequence of Annulohypoxylon stygium, Aspergillus mulundensis, Berkeleyomyces basicola (syn. Thielaviopsis basicola), Ceratocystis smalleyi, two Cercospora beticola strains, Coleophoma cylindrospora, Fusarium fracticaudum, Phialophora cf. hyalina, and Morchella septimelata.</title>
        <authorList>
            <person name="Wingfield B.D."/>
            <person name="Bills G.F."/>
            <person name="Dong Y."/>
            <person name="Huang W."/>
            <person name="Nel W.J."/>
            <person name="Swalarsk-Parry B.S."/>
            <person name="Vaghefi N."/>
            <person name="Wilken P.M."/>
            <person name="An Z."/>
            <person name="de Beer Z.W."/>
            <person name="De Vos L."/>
            <person name="Chen L."/>
            <person name="Duong T.A."/>
            <person name="Gao Y."/>
            <person name="Hammerbacher A."/>
            <person name="Kikkert J.R."/>
            <person name="Li Y."/>
            <person name="Li H."/>
            <person name="Li K."/>
            <person name="Li Q."/>
            <person name="Liu X."/>
            <person name="Ma X."/>
            <person name="Naidoo K."/>
            <person name="Pethybridge S.J."/>
            <person name="Sun J."/>
            <person name="Steenkamp E.T."/>
            <person name="van der Nest M.A."/>
            <person name="van Wyk S."/>
            <person name="Wingfield M.J."/>
            <person name="Xiong C."/>
            <person name="Yue Q."/>
            <person name="Zhang X."/>
        </authorList>
    </citation>
    <scope>NUCLEOTIDE SEQUENCE [LARGE SCALE GENOMIC DNA]</scope>
    <source>
        <strain evidence="9 10">BP6252</strain>
    </source>
</reference>
<keyword evidence="3 7" id="KW-1133">Transmembrane helix</keyword>
<dbReference type="PANTHER" id="PTHR33048">
    <property type="entry name" value="PTH11-LIKE INTEGRAL MEMBRANE PROTEIN (AFU_ORTHOLOGUE AFUA_5G11245)"/>
    <property type="match status" value="1"/>
</dbReference>
<evidence type="ECO:0000256" key="6">
    <source>
        <dbReference type="SAM" id="MobiDB-lite"/>
    </source>
</evidence>
<evidence type="ECO:0000256" key="4">
    <source>
        <dbReference type="ARBA" id="ARBA00023136"/>
    </source>
</evidence>
<dbReference type="STRING" id="1849047.A0A3D8RMS8"/>
<feature type="transmembrane region" description="Helical" evidence="7">
    <location>
        <begin position="47"/>
        <end position="69"/>
    </location>
</feature>
<feature type="region of interest" description="Disordered" evidence="6">
    <location>
        <begin position="322"/>
        <end position="392"/>
    </location>
</feature>
<keyword evidence="2 7" id="KW-0812">Transmembrane</keyword>
<evidence type="ECO:0000313" key="9">
    <source>
        <dbReference type="EMBL" id="RDW75402.1"/>
    </source>
</evidence>
<dbReference type="AlphaFoldDB" id="A0A3D8RMS8"/>
<accession>A0A3D8RMS8</accession>
<dbReference type="InterPro" id="IPR049326">
    <property type="entry name" value="Rhodopsin_dom_fungi"/>
</dbReference>
<feature type="transmembrane region" description="Helical" evidence="7">
    <location>
        <begin position="15"/>
        <end position="35"/>
    </location>
</feature>
<feature type="domain" description="Rhodopsin" evidence="8">
    <location>
        <begin position="28"/>
        <end position="263"/>
    </location>
</feature>
<dbReference type="InterPro" id="IPR052337">
    <property type="entry name" value="SAT4-like"/>
</dbReference>
<feature type="transmembrane region" description="Helical" evidence="7">
    <location>
        <begin position="123"/>
        <end position="143"/>
    </location>
</feature>
<protein>
    <recommendedName>
        <fullName evidence="8">Rhodopsin domain-containing protein</fullName>
    </recommendedName>
</protein>
<proteinExistence type="inferred from homology"/>
<dbReference type="PANTHER" id="PTHR33048:SF47">
    <property type="entry name" value="INTEGRAL MEMBRANE PROTEIN-RELATED"/>
    <property type="match status" value="1"/>
</dbReference>
<evidence type="ECO:0000256" key="2">
    <source>
        <dbReference type="ARBA" id="ARBA00022692"/>
    </source>
</evidence>
<evidence type="ECO:0000256" key="3">
    <source>
        <dbReference type="ARBA" id="ARBA00022989"/>
    </source>
</evidence>
<gene>
    <name evidence="9" type="ORF">BP6252_06544</name>
</gene>
<organism evidence="9 10">
    <name type="scientific">Coleophoma cylindrospora</name>
    <dbReference type="NCBI Taxonomy" id="1849047"/>
    <lineage>
        <taxon>Eukaryota</taxon>
        <taxon>Fungi</taxon>
        <taxon>Dikarya</taxon>
        <taxon>Ascomycota</taxon>
        <taxon>Pezizomycotina</taxon>
        <taxon>Leotiomycetes</taxon>
        <taxon>Helotiales</taxon>
        <taxon>Dermateaceae</taxon>
        <taxon>Coleophoma</taxon>
    </lineage>
</organism>
<sequence length="392" mass="43683">MTASDHGDFQMETTVVIFVILAVIFVILRFISRYMKRIGFGIDDYTLFMALIFLFIAAALNFMGLSYGVGKHSSDLSFDSLVSFGKTLLAFECVYVTSLAITKCSLLIMYCRIFPVYSIKLGAYMLGFLAISWATSIIMVSIFQCTPIAKAWNSHLVGHCINLRASFIGNAVPNILTDVAILMLPMPQVWKLHTGVLQKAQLSCIFLLGSFVVFTSVYRFTTVFQFSTSDRTYTIRRAWTWCVVEAASGIISACLPTINPIIRLLYRPFSYKSSHSKSLSSSSTTGQNVQLENIRNTKVMEHGTINHPRIGSCGSSTLLSPSGESRFELPKDQSPEHDGKGICKLKSHDSRDAGEGSNLDDDNVPLYGTRTRTDLEWSEERKKEGNLNNSPW</sequence>